<evidence type="ECO:0000256" key="1">
    <source>
        <dbReference type="PROSITE-ProRule" id="PRU00042"/>
    </source>
</evidence>
<gene>
    <name evidence="3" type="ORF">TRIADDRAFT_55689</name>
</gene>
<dbReference type="InterPro" id="IPR055303">
    <property type="entry name" value="ATMIN"/>
</dbReference>
<dbReference type="GO" id="GO:0005634">
    <property type="term" value="C:nucleus"/>
    <property type="evidence" value="ECO:0000318"/>
    <property type="project" value="GO_Central"/>
</dbReference>
<keyword evidence="4" id="KW-1185">Reference proteome</keyword>
<protein>
    <recommendedName>
        <fullName evidence="2">C2H2-type domain-containing protein</fullName>
    </recommendedName>
</protein>
<organism evidence="3 4">
    <name type="scientific">Trichoplax adhaerens</name>
    <name type="common">Trichoplax reptans</name>
    <dbReference type="NCBI Taxonomy" id="10228"/>
    <lineage>
        <taxon>Eukaryota</taxon>
        <taxon>Metazoa</taxon>
        <taxon>Placozoa</taxon>
        <taxon>Uniplacotomia</taxon>
        <taxon>Trichoplacea</taxon>
        <taxon>Trichoplacidae</taxon>
        <taxon>Trichoplax</taxon>
    </lineage>
</organism>
<dbReference type="SMART" id="SM00355">
    <property type="entry name" value="ZnF_C2H2"/>
    <property type="match status" value="4"/>
</dbReference>
<keyword evidence="1" id="KW-0479">Metal-binding</keyword>
<dbReference type="KEGG" id="tad:TRIADDRAFT_55689"/>
<keyword evidence="1" id="KW-0863">Zinc-finger</keyword>
<evidence type="ECO:0000313" key="4">
    <source>
        <dbReference type="Proteomes" id="UP000009022"/>
    </source>
</evidence>
<dbReference type="Gene3D" id="3.30.160.60">
    <property type="entry name" value="Classic Zinc Finger"/>
    <property type="match status" value="1"/>
</dbReference>
<dbReference type="PANTHER" id="PTHR46664:SF1">
    <property type="entry name" value="ATM INTERACTOR"/>
    <property type="match status" value="1"/>
</dbReference>
<feature type="domain" description="C2H2-type" evidence="2">
    <location>
        <begin position="21"/>
        <end position="46"/>
    </location>
</feature>
<dbReference type="AlphaFoldDB" id="B3RVK9"/>
<dbReference type="InterPro" id="IPR013087">
    <property type="entry name" value="Znf_C2H2_type"/>
</dbReference>
<proteinExistence type="predicted"/>
<accession>B3RVK9</accession>
<dbReference type="HOGENOM" id="CLU_519099_0_0_1"/>
<dbReference type="GeneID" id="6753261"/>
<dbReference type="GO" id="GO:0006357">
    <property type="term" value="P:regulation of transcription by RNA polymerase II"/>
    <property type="evidence" value="ECO:0000318"/>
    <property type="project" value="GO_Central"/>
</dbReference>
<dbReference type="OrthoDB" id="6354171at2759"/>
<evidence type="ECO:0000259" key="2">
    <source>
        <dbReference type="PROSITE" id="PS50157"/>
    </source>
</evidence>
<dbReference type="InterPro" id="IPR056545">
    <property type="entry name" value="C2H2_ASCIZ_1st_2nd"/>
</dbReference>
<dbReference type="SUPFAM" id="SSF57667">
    <property type="entry name" value="beta-beta-alpha zinc fingers"/>
    <property type="match status" value="1"/>
</dbReference>
<dbReference type="GO" id="GO:0000976">
    <property type="term" value="F:transcription cis-regulatory region binding"/>
    <property type="evidence" value="ECO:0000318"/>
    <property type="project" value="GO_Central"/>
</dbReference>
<dbReference type="PANTHER" id="PTHR46664">
    <property type="entry name" value="ATM INTERACTOR"/>
    <property type="match status" value="1"/>
</dbReference>
<name>B3RVK9_TRIAD</name>
<dbReference type="EMBL" id="DS985244">
    <property type="protein sequence ID" value="EDV26015.1"/>
    <property type="molecule type" value="Genomic_DNA"/>
</dbReference>
<dbReference type="Proteomes" id="UP000009022">
    <property type="component" value="Unassembled WGS sequence"/>
</dbReference>
<evidence type="ECO:0000313" key="3">
    <source>
        <dbReference type="EMBL" id="EDV26015.1"/>
    </source>
</evidence>
<dbReference type="PROSITE" id="PS00028">
    <property type="entry name" value="ZINC_FINGER_C2H2_1"/>
    <property type="match status" value="1"/>
</dbReference>
<dbReference type="RefSeq" id="XP_002112048.1">
    <property type="nucleotide sequence ID" value="XM_002112012.1"/>
</dbReference>
<sequence length="525" mass="59160">MESIETICPTEEELNVIQNRVLCPVDKCGKLFSNPSALKMHLAKIHRITTGLSHNQVYNPHHNTRQHKNDHKGPPKRHYYCPITGCSRSKDSNRPFNRFSQVKQHYLSIHGEKKFHCINCTKSFGMADVCKRHQQLCGKLFQCGTCKKQFNKHALLMHLKRTSHQMSESNNSNYVAHENLRNDNIIEKDSGTGNLKSARYRPILPQPVLKEVNKNGNHELTASEMLFSVETQTEGIDSNCSNRLLVSYGTQTPSLTQIQTYRDEATERLVNKCSMTYLSISDDYVQTTSADVISTCTQTQDRQSASKDVQCNLLGGDAYTEDQTIHFVPQTPQTFNNCCSSTLSGDNNLTVDDIDFNGVTATDKSIYTEPSQSTRNLNYSDIPRHFDVKVQTTLSEYADMIDSGTQTQFSTINVEELQKFLDSIDTVDLEACDKEKGKYGLSNSCHHSLKENLASNQEPYKVDSNFTPLLEHSKEDPVFTVDNGCQTVCNEISLTEAETQTLLSSALDNAINATDFNFNITTKRL</sequence>
<dbReference type="InParanoid" id="B3RVK9"/>
<reference evidence="3 4" key="1">
    <citation type="journal article" date="2008" name="Nature">
        <title>The Trichoplax genome and the nature of placozoans.</title>
        <authorList>
            <person name="Srivastava M."/>
            <person name="Begovic E."/>
            <person name="Chapman J."/>
            <person name="Putnam N.H."/>
            <person name="Hellsten U."/>
            <person name="Kawashima T."/>
            <person name="Kuo A."/>
            <person name="Mitros T."/>
            <person name="Salamov A."/>
            <person name="Carpenter M.L."/>
            <person name="Signorovitch A.Y."/>
            <person name="Moreno M.A."/>
            <person name="Kamm K."/>
            <person name="Grimwood J."/>
            <person name="Schmutz J."/>
            <person name="Shapiro H."/>
            <person name="Grigoriev I.V."/>
            <person name="Buss L.W."/>
            <person name="Schierwater B."/>
            <person name="Dellaporta S.L."/>
            <person name="Rokhsar D.S."/>
        </authorList>
    </citation>
    <scope>NUCLEOTIDE SEQUENCE [LARGE SCALE GENOMIC DNA]</scope>
    <source>
        <strain evidence="3 4">Grell-BS-1999</strain>
    </source>
</reference>
<dbReference type="PROSITE" id="PS50157">
    <property type="entry name" value="ZINC_FINGER_C2H2_2"/>
    <property type="match status" value="1"/>
</dbReference>
<dbReference type="GO" id="GO:0000981">
    <property type="term" value="F:DNA-binding transcription factor activity, RNA polymerase II-specific"/>
    <property type="evidence" value="ECO:0000318"/>
    <property type="project" value="GO_Central"/>
</dbReference>
<dbReference type="GO" id="GO:0008270">
    <property type="term" value="F:zinc ion binding"/>
    <property type="evidence" value="ECO:0007669"/>
    <property type="project" value="UniProtKB-KW"/>
</dbReference>
<dbReference type="InterPro" id="IPR036236">
    <property type="entry name" value="Znf_C2H2_sf"/>
</dbReference>
<dbReference type="Pfam" id="PF24757">
    <property type="entry name" value="C2H2_ASCIZ"/>
    <property type="match status" value="2"/>
</dbReference>
<dbReference type="GO" id="GO:0045944">
    <property type="term" value="P:positive regulation of transcription by RNA polymerase II"/>
    <property type="evidence" value="ECO:0007669"/>
    <property type="project" value="InterPro"/>
</dbReference>
<dbReference type="PhylomeDB" id="B3RVK9"/>
<dbReference type="CTD" id="6753261"/>
<keyword evidence="1" id="KW-0862">Zinc</keyword>
<dbReference type="eggNOG" id="KOG1721">
    <property type="taxonomic scope" value="Eukaryota"/>
</dbReference>
<dbReference type="STRING" id="10228.B3RVK9"/>